<keyword evidence="8" id="KW-1185">Reference proteome</keyword>
<dbReference type="PANTHER" id="PTHR33317">
    <property type="entry name" value="POLYNUCLEOTIDYL TRANSFERASE, RIBONUCLEASE H-LIKE SUPERFAMILY PROTEIN"/>
    <property type="match status" value="1"/>
</dbReference>
<keyword evidence="4 5" id="KW-0378">Hydrolase</keyword>
<evidence type="ECO:0000313" key="7">
    <source>
        <dbReference type="EMBL" id="MFD2738873.1"/>
    </source>
</evidence>
<proteinExistence type="inferred from homology"/>
<evidence type="ECO:0000256" key="5">
    <source>
        <dbReference type="HAMAP-Rule" id="MF_00651"/>
    </source>
</evidence>
<comment type="similarity">
    <text evidence="5">Belongs to the YqgF HJR family.</text>
</comment>
<keyword evidence="2 5" id="KW-0690">Ribosome biogenesis</keyword>
<dbReference type="RefSeq" id="WP_386371997.1">
    <property type="nucleotide sequence ID" value="NZ_JBHUMP010000003.1"/>
</dbReference>
<evidence type="ECO:0000256" key="3">
    <source>
        <dbReference type="ARBA" id="ARBA00022722"/>
    </source>
</evidence>
<evidence type="ECO:0000256" key="2">
    <source>
        <dbReference type="ARBA" id="ARBA00022517"/>
    </source>
</evidence>
<dbReference type="Gene3D" id="3.30.420.140">
    <property type="entry name" value="YqgF/RNase H-like domain"/>
    <property type="match status" value="1"/>
</dbReference>
<evidence type="ECO:0000256" key="1">
    <source>
        <dbReference type="ARBA" id="ARBA00022490"/>
    </source>
</evidence>
<keyword evidence="3 5" id="KW-0540">Nuclease</keyword>
<dbReference type="HAMAP" id="MF_00651">
    <property type="entry name" value="Nuclease_YqgF"/>
    <property type="match status" value="1"/>
</dbReference>
<organism evidence="7 8">
    <name type="scientific">Sulfitobacter aestuarii</name>
    <dbReference type="NCBI Taxonomy" id="2161676"/>
    <lineage>
        <taxon>Bacteria</taxon>
        <taxon>Pseudomonadati</taxon>
        <taxon>Pseudomonadota</taxon>
        <taxon>Alphaproteobacteria</taxon>
        <taxon>Rhodobacterales</taxon>
        <taxon>Roseobacteraceae</taxon>
        <taxon>Sulfitobacter</taxon>
    </lineage>
</organism>
<dbReference type="InterPro" id="IPR005227">
    <property type="entry name" value="YqgF"/>
</dbReference>
<comment type="function">
    <text evidence="5">Could be a nuclease involved in processing of the 5'-end of pre-16S rRNA.</text>
</comment>
<reference evidence="8" key="1">
    <citation type="journal article" date="2019" name="Int. J. Syst. Evol. Microbiol.">
        <title>The Global Catalogue of Microorganisms (GCM) 10K type strain sequencing project: providing services to taxonomists for standard genome sequencing and annotation.</title>
        <authorList>
            <consortium name="The Broad Institute Genomics Platform"/>
            <consortium name="The Broad Institute Genome Sequencing Center for Infectious Disease"/>
            <person name="Wu L."/>
            <person name="Ma J."/>
        </authorList>
    </citation>
    <scope>NUCLEOTIDE SEQUENCE [LARGE SCALE GENOMIC DNA]</scope>
    <source>
        <strain evidence="8">TISTR 2562</strain>
    </source>
</reference>
<dbReference type="EMBL" id="JBHUMP010000003">
    <property type="protein sequence ID" value="MFD2738873.1"/>
    <property type="molecule type" value="Genomic_DNA"/>
</dbReference>
<comment type="subcellular location">
    <subcellularLocation>
        <location evidence="5">Cytoplasm</location>
    </subcellularLocation>
</comment>
<evidence type="ECO:0000259" key="6">
    <source>
        <dbReference type="SMART" id="SM00732"/>
    </source>
</evidence>
<gene>
    <name evidence="7" type="primary">ruvX</name>
    <name evidence="7" type="ORF">ACFSUD_04770</name>
</gene>
<dbReference type="EC" id="3.1.-.-" evidence="5"/>
<dbReference type="CDD" id="cd16964">
    <property type="entry name" value="YqgF"/>
    <property type="match status" value="1"/>
</dbReference>
<dbReference type="InterPro" id="IPR006641">
    <property type="entry name" value="YqgF/RNaseH-like_dom"/>
</dbReference>
<dbReference type="NCBIfam" id="TIGR00250">
    <property type="entry name" value="RNAse_H_YqgF"/>
    <property type="match status" value="1"/>
</dbReference>
<keyword evidence="1 5" id="KW-0963">Cytoplasm</keyword>
<dbReference type="SUPFAM" id="SSF53098">
    <property type="entry name" value="Ribonuclease H-like"/>
    <property type="match status" value="1"/>
</dbReference>
<dbReference type="PANTHER" id="PTHR33317:SF4">
    <property type="entry name" value="POLYNUCLEOTIDYL TRANSFERASE, RIBONUCLEASE H-LIKE SUPERFAMILY PROTEIN"/>
    <property type="match status" value="1"/>
</dbReference>
<dbReference type="Pfam" id="PF03652">
    <property type="entry name" value="RuvX"/>
    <property type="match status" value="1"/>
</dbReference>
<dbReference type="InterPro" id="IPR037027">
    <property type="entry name" value="YqgF/RNaseH-like_dom_sf"/>
</dbReference>
<dbReference type="Proteomes" id="UP001597474">
    <property type="component" value="Unassembled WGS sequence"/>
</dbReference>
<sequence length="161" mass="17882">MIHEDIGDFAAALPPMQALIGLDLGEKTIGVAVSDNFLSVATPLETVRRRKFTLDAARLLEIIAARRIGGLILGLPRNMDGSEGPRCQSTRAFARNLERLHELPISFWDERLSTVAAERALLEADTTRKRRAEVIDHVAAGYILQGVLDRLAVLRREEESR</sequence>
<dbReference type="InterPro" id="IPR012337">
    <property type="entry name" value="RNaseH-like_sf"/>
</dbReference>
<feature type="domain" description="YqgF/RNase H-like" evidence="6">
    <location>
        <begin position="17"/>
        <end position="117"/>
    </location>
</feature>
<evidence type="ECO:0000313" key="8">
    <source>
        <dbReference type="Proteomes" id="UP001597474"/>
    </source>
</evidence>
<protein>
    <recommendedName>
        <fullName evidence="5">Putative pre-16S rRNA nuclease</fullName>
        <ecNumber evidence="5">3.1.-.-</ecNumber>
    </recommendedName>
</protein>
<comment type="caution">
    <text evidence="7">The sequence shown here is derived from an EMBL/GenBank/DDBJ whole genome shotgun (WGS) entry which is preliminary data.</text>
</comment>
<dbReference type="SMART" id="SM00732">
    <property type="entry name" value="YqgFc"/>
    <property type="match status" value="1"/>
</dbReference>
<accession>A0ABW5TYY3</accession>
<name>A0ABW5TYY3_9RHOB</name>
<evidence type="ECO:0000256" key="4">
    <source>
        <dbReference type="ARBA" id="ARBA00022801"/>
    </source>
</evidence>